<dbReference type="Proteomes" id="UP001590951">
    <property type="component" value="Unassembled WGS sequence"/>
</dbReference>
<protein>
    <recommendedName>
        <fullName evidence="3">NmrA-like domain-containing protein</fullName>
    </recommendedName>
</protein>
<comment type="caution">
    <text evidence="4">The sequence shown here is derived from an EMBL/GenBank/DDBJ whole genome shotgun (WGS) entry which is preliminary data.</text>
</comment>
<dbReference type="InterPro" id="IPR051609">
    <property type="entry name" value="NmrA/Isoflavone_reductase-like"/>
</dbReference>
<dbReference type="InterPro" id="IPR036291">
    <property type="entry name" value="NAD(P)-bd_dom_sf"/>
</dbReference>
<keyword evidence="1" id="KW-0521">NADP</keyword>
<dbReference type="Pfam" id="PF05368">
    <property type="entry name" value="NmrA"/>
    <property type="match status" value="1"/>
</dbReference>
<keyword evidence="5" id="KW-1185">Reference proteome</keyword>
<dbReference type="PANTHER" id="PTHR47706:SF1">
    <property type="entry name" value="CIPA-LIKE, PUTATIVE (AFU_ORTHOLOGUE AFUA_1G12460)-RELATED"/>
    <property type="match status" value="1"/>
</dbReference>
<evidence type="ECO:0000259" key="3">
    <source>
        <dbReference type="Pfam" id="PF05368"/>
    </source>
</evidence>
<name>A0ABR4ALZ7_9LECA</name>
<dbReference type="CDD" id="cd05259">
    <property type="entry name" value="PCBER_SDR_a"/>
    <property type="match status" value="1"/>
</dbReference>
<dbReference type="InterPro" id="IPR008030">
    <property type="entry name" value="NmrA-like"/>
</dbReference>
<dbReference type="EMBL" id="JBHFEH010000103">
    <property type="protein sequence ID" value="KAL2046769.1"/>
    <property type="molecule type" value="Genomic_DNA"/>
</dbReference>
<keyword evidence="2" id="KW-0560">Oxidoreductase</keyword>
<evidence type="ECO:0000256" key="2">
    <source>
        <dbReference type="ARBA" id="ARBA00023002"/>
    </source>
</evidence>
<dbReference type="InterPro" id="IPR045312">
    <property type="entry name" value="PCBER-like"/>
</dbReference>
<evidence type="ECO:0000313" key="5">
    <source>
        <dbReference type="Proteomes" id="UP001590951"/>
    </source>
</evidence>
<reference evidence="4 5" key="1">
    <citation type="submission" date="2024-09" db="EMBL/GenBank/DDBJ databases">
        <title>Rethinking Asexuality: The Enigmatic Case of Functional Sexual Genes in Lepraria (Stereocaulaceae).</title>
        <authorList>
            <person name="Doellman M."/>
            <person name="Sun Y."/>
            <person name="Barcenas-Pena A."/>
            <person name="Lumbsch H.T."/>
            <person name="Grewe F."/>
        </authorList>
    </citation>
    <scope>NUCLEOTIDE SEQUENCE [LARGE SCALE GENOMIC DNA]</scope>
    <source>
        <strain evidence="4 5">Grewe 0041</strain>
    </source>
</reference>
<evidence type="ECO:0000313" key="4">
    <source>
        <dbReference type="EMBL" id="KAL2046769.1"/>
    </source>
</evidence>
<gene>
    <name evidence="4" type="ORF">ABVK25_011557</name>
</gene>
<feature type="domain" description="NmrA-like" evidence="3">
    <location>
        <begin position="68"/>
        <end position="301"/>
    </location>
</feature>
<dbReference type="Gene3D" id="3.90.25.10">
    <property type="entry name" value="UDP-galactose 4-epimerase, domain 1"/>
    <property type="match status" value="1"/>
</dbReference>
<proteinExistence type="predicted"/>
<sequence length="361" mass="38947">MLHSGSPYFTDISYLASKYPRLYSSSKPLSIHHTDSPKILRLGSSVSHVFTFHKISTRPSNDMSSITKVALAGATGNLGPAILNQLINAGFKVTVLTRKSSTHSFPSSVTAISVDYDSLDSLTNALKGQEALVSTLASTAIATQLLLVEAAAKVHVKRFIPSEFGSNTPNEKTRTLPVFKDKVAVQDALKKEAASGGMTYTLICSGPFFDWGMMVGLIMNLKGKSISLFDGGDRVFSTTSLPTIGRAVIGVLTHPEQTKDRAVYVQDTATTLKKLAAMGETATGAEGWKKSVVPIDEMLEQAWAELKKDKPNPDNFVLNFIKASIWGEGYGSHFEKLDNELLGIKEMSDAEVQGLVNSLAK</sequence>
<dbReference type="PANTHER" id="PTHR47706">
    <property type="entry name" value="NMRA-LIKE FAMILY PROTEIN"/>
    <property type="match status" value="1"/>
</dbReference>
<accession>A0ABR4ALZ7</accession>
<organism evidence="4 5">
    <name type="scientific">Lepraria finkii</name>
    <dbReference type="NCBI Taxonomy" id="1340010"/>
    <lineage>
        <taxon>Eukaryota</taxon>
        <taxon>Fungi</taxon>
        <taxon>Dikarya</taxon>
        <taxon>Ascomycota</taxon>
        <taxon>Pezizomycotina</taxon>
        <taxon>Lecanoromycetes</taxon>
        <taxon>OSLEUM clade</taxon>
        <taxon>Lecanoromycetidae</taxon>
        <taxon>Lecanorales</taxon>
        <taxon>Lecanorineae</taxon>
        <taxon>Stereocaulaceae</taxon>
        <taxon>Lepraria</taxon>
    </lineage>
</organism>
<evidence type="ECO:0000256" key="1">
    <source>
        <dbReference type="ARBA" id="ARBA00022857"/>
    </source>
</evidence>
<dbReference type="SUPFAM" id="SSF51735">
    <property type="entry name" value="NAD(P)-binding Rossmann-fold domains"/>
    <property type="match status" value="1"/>
</dbReference>
<dbReference type="Gene3D" id="3.40.50.720">
    <property type="entry name" value="NAD(P)-binding Rossmann-like Domain"/>
    <property type="match status" value="1"/>
</dbReference>